<dbReference type="SUPFAM" id="SSF56512">
    <property type="entry name" value="Nitric oxide (NO) synthase oxygenase domain"/>
    <property type="match status" value="1"/>
</dbReference>
<dbReference type="PANTHER" id="PTHR43410:SF1">
    <property type="entry name" value="NITRIC OXIDE SYNTHASE"/>
    <property type="match status" value="1"/>
</dbReference>
<evidence type="ECO:0000256" key="1">
    <source>
        <dbReference type="ARBA" id="ARBA00022617"/>
    </source>
</evidence>
<dbReference type="InterPro" id="IPR044944">
    <property type="entry name" value="NOS_dom_3"/>
</dbReference>
<gene>
    <name evidence="6" type="ORF">AB8O55_15150</name>
</gene>
<dbReference type="InterPro" id="IPR044940">
    <property type="entry name" value="NOS_dom_2"/>
</dbReference>
<keyword evidence="7" id="KW-1185">Reference proteome</keyword>
<dbReference type="InterPro" id="IPR044943">
    <property type="entry name" value="NOS_dom_1"/>
</dbReference>
<keyword evidence="4" id="KW-0408">Iron</keyword>
<protein>
    <submittedName>
        <fullName evidence="6">Nitric oxide synthase oxygenase</fullName>
    </submittedName>
</protein>
<comment type="caution">
    <text evidence="6">The sequence shown here is derived from an EMBL/GenBank/DDBJ whole genome shotgun (WGS) entry which is preliminary data.</text>
</comment>
<feature type="domain" description="Nitric oxide synthase (NOS)" evidence="5">
    <location>
        <begin position="32"/>
        <end position="333"/>
    </location>
</feature>
<keyword evidence="1" id="KW-0349">Heme</keyword>
<keyword evidence="3" id="KW-0560">Oxidoreductase</keyword>
<dbReference type="InterPro" id="IPR036119">
    <property type="entry name" value="NOS_N_sf"/>
</dbReference>
<proteinExistence type="predicted"/>
<dbReference type="Proteomes" id="UP001564626">
    <property type="component" value="Unassembled WGS sequence"/>
</dbReference>
<dbReference type="InterPro" id="IPR050607">
    <property type="entry name" value="NOS"/>
</dbReference>
<name>A0ABV4CJU5_9PSEU</name>
<evidence type="ECO:0000313" key="7">
    <source>
        <dbReference type="Proteomes" id="UP001564626"/>
    </source>
</evidence>
<evidence type="ECO:0000256" key="4">
    <source>
        <dbReference type="ARBA" id="ARBA00023004"/>
    </source>
</evidence>
<dbReference type="RefSeq" id="WP_345360539.1">
    <property type="nucleotide sequence ID" value="NZ_BAABII010000004.1"/>
</dbReference>
<evidence type="ECO:0000256" key="2">
    <source>
        <dbReference type="ARBA" id="ARBA00022723"/>
    </source>
</evidence>
<dbReference type="EMBL" id="JBGEHV010000025">
    <property type="protein sequence ID" value="MEY8040743.1"/>
    <property type="molecule type" value="Genomic_DNA"/>
</dbReference>
<dbReference type="Gene3D" id="3.90.1230.10">
    <property type="entry name" value="Nitric Oxide Synthase, Chain A, domain 3"/>
    <property type="match status" value="1"/>
</dbReference>
<evidence type="ECO:0000313" key="6">
    <source>
        <dbReference type="EMBL" id="MEY8040743.1"/>
    </source>
</evidence>
<organism evidence="6 7">
    <name type="scientific">Saccharopolyspora cebuensis</name>
    <dbReference type="NCBI Taxonomy" id="418759"/>
    <lineage>
        <taxon>Bacteria</taxon>
        <taxon>Bacillati</taxon>
        <taxon>Actinomycetota</taxon>
        <taxon>Actinomycetes</taxon>
        <taxon>Pseudonocardiales</taxon>
        <taxon>Pseudonocardiaceae</taxon>
        <taxon>Saccharopolyspora</taxon>
    </lineage>
</organism>
<keyword evidence="2" id="KW-0479">Metal-binding</keyword>
<accession>A0ABV4CJU5</accession>
<evidence type="ECO:0000256" key="3">
    <source>
        <dbReference type="ARBA" id="ARBA00023002"/>
    </source>
</evidence>
<reference evidence="6 7" key="1">
    <citation type="submission" date="2024-08" db="EMBL/GenBank/DDBJ databases">
        <title>Genome mining of Saccharopolyspora cebuensis PGLac3 from Nigerian medicinal plant.</title>
        <authorList>
            <person name="Ezeobiora C.E."/>
            <person name="Igbokwe N.H."/>
            <person name="Amin D.H."/>
            <person name="Mendie U.E."/>
        </authorList>
    </citation>
    <scope>NUCLEOTIDE SEQUENCE [LARGE SCALE GENOMIC DNA]</scope>
    <source>
        <strain evidence="6 7">PGLac3</strain>
    </source>
</reference>
<dbReference type="Pfam" id="PF02898">
    <property type="entry name" value="NO_synthase"/>
    <property type="match status" value="1"/>
</dbReference>
<sequence length="376" mass="41495">MTVIRDGVVLASAERGGRPSTPAHREQLADIDAAEDFLRAYHDAHPASGSLADRLAEVRAEIAGSGTYRHTAAELAYGARVALRDSGWCTSGVPWRRLKVRDLRGIRNAPAVAEECFEHLRSATHGGKIQPLVTVFAPDAPYRPGPRIWNEQVVRYAGYESADGTVLGDARYTGFTAAAQRLGWKPPTQRSKFDHLPLVVETASEGPQVFTLPRDVVHEVPLEHPELPWFVELGLRWHTVPLISNMRLLIGGISYPAAPFNTWFVGTEIGTRGLADENAYGVTRTVAARLGLDTRSERSLWRDRAIVEINRAVLFSFDSARVTVTDHHTEALHRLAWLRAGPRNGAHRPAFTLAKQAAHRARHGSPPCFEERAGRS</sequence>
<dbReference type="Gene3D" id="3.90.440.10">
    <property type="entry name" value="Nitric Oxide Synthase,Heme Domain,Chain A domain 2"/>
    <property type="match status" value="1"/>
</dbReference>
<evidence type="ECO:0000259" key="5">
    <source>
        <dbReference type="Pfam" id="PF02898"/>
    </source>
</evidence>
<dbReference type="Gene3D" id="3.90.340.10">
    <property type="entry name" value="Nitric Oxide Synthase, Chain A, domain 1"/>
    <property type="match status" value="1"/>
</dbReference>
<dbReference type="PANTHER" id="PTHR43410">
    <property type="entry name" value="NITRIC OXIDE SYNTHASE OXYGENASE"/>
    <property type="match status" value="1"/>
</dbReference>
<dbReference type="InterPro" id="IPR004030">
    <property type="entry name" value="NOS_N"/>
</dbReference>